<dbReference type="GO" id="GO:0005507">
    <property type="term" value="F:copper ion binding"/>
    <property type="evidence" value="ECO:0007669"/>
    <property type="project" value="InterPro"/>
</dbReference>
<dbReference type="GO" id="GO:0005886">
    <property type="term" value="C:plasma membrane"/>
    <property type="evidence" value="ECO:0007669"/>
    <property type="project" value="UniProtKB-SubCell"/>
</dbReference>
<dbReference type="GO" id="GO:0042773">
    <property type="term" value="P:ATP synthesis coupled electron transport"/>
    <property type="evidence" value="ECO:0007669"/>
    <property type="project" value="TreeGrafter"/>
</dbReference>
<dbReference type="Proteomes" id="UP000672602">
    <property type="component" value="Unassembled WGS sequence"/>
</dbReference>
<evidence type="ECO:0000313" key="21">
    <source>
        <dbReference type="EMBL" id="MBP5858503.1"/>
    </source>
</evidence>
<evidence type="ECO:0000256" key="1">
    <source>
        <dbReference type="ARBA" id="ARBA00004141"/>
    </source>
</evidence>
<dbReference type="InterPro" id="IPR014222">
    <property type="entry name" value="Cyt_c_oxidase_su2"/>
</dbReference>
<evidence type="ECO:0000256" key="17">
    <source>
        <dbReference type="SAM" id="Phobius"/>
    </source>
</evidence>
<dbReference type="EC" id="7.1.1.9" evidence="15"/>
<dbReference type="Pfam" id="PF02790">
    <property type="entry name" value="COX2_TM"/>
    <property type="match status" value="1"/>
</dbReference>
<evidence type="ECO:0000256" key="16">
    <source>
        <dbReference type="SAM" id="MobiDB-lite"/>
    </source>
</evidence>
<dbReference type="Gene3D" id="1.10.287.90">
    <property type="match status" value="1"/>
</dbReference>
<comment type="caution">
    <text evidence="21">The sequence shown here is derived from an EMBL/GenBank/DDBJ whole genome shotgun (WGS) entry which is preliminary data.</text>
</comment>
<dbReference type="GO" id="GO:0004129">
    <property type="term" value="F:cytochrome-c oxidase activity"/>
    <property type="evidence" value="ECO:0007669"/>
    <property type="project" value="UniProtKB-EC"/>
</dbReference>
<dbReference type="InterPro" id="IPR001505">
    <property type="entry name" value="Copper_CuA"/>
</dbReference>
<dbReference type="RefSeq" id="WP_210683089.1">
    <property type="nucleotide sequence ID" value="NZ_JAGMWN010000008.1"/>
</dbReference>
<reference evidence="21" key="1">
    <citation type="submission" date="2021-04" db="EMBL/GenBank/DDBJ databases">
        <authorList>
            <person name="Zhang D.-C."/>
        </authorList>
    </citation>
    <scope>NUCLEOTIDE SEQUENCE</scope>
    <source>
        <strain evidence="21">CGMCC 1.15697</strain>
    </source>
</reference>
<accession>A0A8J7SKI9</accession>
<feature type="transmembrane region" description="Helical" evidence="17">
    <location>
        <begin position="103"/>
        <end position="125"/>
    </location>
</feature>
<dbReference type="Pfam" id="PF00116">
    <property type="entry name" value="COX2"/>
    <property type="match status" value="1"/>
</dbReference>
<comment type="catalytic activity">
    <reaction evidence="13 15">
        <text>4 Fe(II)-[cytochrome c] + O2 + 8 H(+)(in) = 4 Fe(III)-[cytochrome c] + 2 H2O + 4 H(+)(out)</text>
        <dbReference type="Rhea" id="RHEA:11436"/>
        <dbReference type="Rhea" id="RHEA-COMP:10350"/>
        <dbReference type="Rhea" id="RHEA-COMP:14399"/>
        <dbReference type="ChEBI" id="CHEBI:15377"/>
        <dbReference type="ChEBI" id="CHEBI:15378"/>
        <dbReference type="ChEBI" id="CHEBI:15379"/>
        <dbReference type="ChEBI" id="CHEBI:29033"/>
        <dbReference type="ChEBI" id="CHEBI:29034"/>
        <dbReference type="EC" id="7.1.1.9"/>
    </reaction>
</comment>
<name>A0A8J7SKI9_9PROT</name>
<keyword evidence="9 17" id="KW-1133">Transmembrane helix</keyword>
<evidence type="ECO:0000256" key="10">
    <source>
        <dbReference type="ARBA" id="ARBA00023008"/>
    </source>
</evidence>
<evidence type="ECO:0000256" key="12">
    <source>
        <dbReference type="ARBA" id="ARBA00024688"/>
    </source>
</evidence>
<dbReference type="PRINTS" id="PR01166">
    <property type="entry name" value="CYCOXIDASEII"/>
</dbReference>
<dbReference type="EMBL" id="JAGMWN010000008">
    <property type="protein sequence ID" value="MBP5858503.1"/>
    <property type="molecule type" value="Genomic_DNA"/>
</dbReference>
<keyword evidence="3 14" id="KW-0813">Transport</keyword>
<evidence type="ECO:0000256" key="7">
    <source>
        <dbReference type="ARBA" id="ARBA00022967"/>
    </source>
</evidence>
<dbReference type="PANTHER" id="PTHR22888:SF9">
    <property type="entry name" value="CYTOCHROME C OXIDASE SUBUNIT 2"/>
    <property type="match status" value="1"/>
</dbReference>
<dbReference type="PROSITE" id="PS50999">
    <property type="entry name" value="COX2_TM"/>
    <property type="match status" value="1"/>
</dbReference>
<dbReference type="AlphaFoldDB" id="A0A8J7SKI9"/>
<organism evidence="21 22">
    <name type="scientific">Marivibrio halodurans</name>
    <dbReference type="NCBI Taxonomy" id="2039722"/>
    <lineage>
        <taxon>Bacteria</taxon>
        <taxon>Pseudomonadati</taxon>
        <taxon>Pseudomonadota</taxon>
        <taxon>Alphaproteobacteria</taxon>
        <taxon>Rhodospirillales</taxon>
        <taxon>Rhodospirillaceae</taxon>
        <taxon>Marivibrio</taxon>
    </lineage>
</organism>
<evidence type="ECO:0000256" key="9">
    <source>
        <dbReference type="ARBA" id="ARBA00022989"/>
    </source>
</evidence>
<feature type="signal peptide" evidence="18">
    <location>
        <begin position="1"/>
        <end position="33"/>
    </location>
</feature>
<evidence type="ECO:0000256" key="3">
    <source>
        <dbReference type="ARBA" id="ARBA00022448"/>
    </source>
</evidence>
<feature type="chain" id="PRO_5035325671" description="Cytochrome c oxidase subunit 2" evidence="18">
    <location>
        <begin position="34"/>
        <end position="315"/>
    </location>
</feature>
<evidence type="ECO:0000256" key="18">
    <source>
        <dbReference type="SAM" id="SignalP"/>
    </source>
</evidence>
<evidence type="ECO:0000256" key="8">
    <source>
        <dbReference type="ARBA" id="ARBA00022982"/>
    </source>
</evidence>
<keyword evidence="18" id="KW-0732">Signal</keyword>
<keyword evidence="6 15" id="KW-0479">Metal-binding</keyword>
<sequence length="315" mass="34992">MSVGSFTKRMTTAAGASALAAIGMLASGGAALAAKSEPWQMSLPEPVSPIAEQMRDFHDYWLLPIITVITIFVLALLLYTCWRFRESANPTPSKRQHNTLLEVLWTGIPVIILVVLAVPSMRLLYATDDVADSDMTLKIVGHQWYWEYQYLDENFQFDAFLAARTHEEADEQGVHRLMDTDNVVVLPSGTKIRLQMTSADVIHNWSMSDFGVRVDTVPGRLNESWTLIEEGEEGMYYGFCSELCGTDHAYMPIAVKVVTKDEYRQWVAEAKDQYAAIDPTLEDGADEDTKTAAADAARDEGAAEPVKLAADETSR</sequence>
<keyword evidence="5 14" id="KW-0812">Transmembrane</keyword>
<comment type="similarity">
    <text evidence="2 14">Belongs to the cytochrome c oxidase subunit 2 family.</text>
</comment>
<dbReference type="NCBIfam" id="TIGR02866">
    <property type="entry name" value="CoxB"/>
    <property type="match status" value="1"/>
</dbReference>
<keyword evidence="7" id="KW-1278">Translocase</keyword>
<evidence type="ECO:0000313" key="22">
    <source>
        <dbReference type="Proteomes" id="UP000672602"/>
    </source>
</evidence>
<evidence type="ECO:0000256" key="6">
    <source>
        <dbReference type="ARBA" id="ARBA00022723"/>
    </source>
</evidence>
<evidence type="ECO:0000256" key="2">
    <source>
        <dbReference type="ARBA" id="ARBA00007866"/>
    </source>
</evidence>
<dbReference type="PROSITE" id="PS50857">
    <property type="entry name" value="COX2_CUA"/>
    <property type="match status" value="1"/>
</dbReference>
<evidence type="ECO:0000256" key="13">
    <source>
        <dbReference type="ARBA" id="ARBA00047816"/>
    </source>
</evidence>
<dbReference type="Gene3D" id="2.60.40.420">
    <property type="entry name" value="Cupredoxins - blue copper proteins"/>
    <property type="match status" value="1"/>
</dbReference>
<feature type="region of interest" description="Disordered" evidence="16">
    <location>
        <begin position="277"/>
        <end position="315"/>
    </location>
</feature>
<evidence type="ECO:0000256" key="11">
    <source>
        <dbReference type="ARBA" id="ARBA00023136"/>
    </source>
</evidence>
<comment type="subcellular location">
    <subcellularLocation>
        <location evidence="14">Cell membrane</location>
        <topology evidence="14">Multi-pass membrane protein</topology>
    </subcellularLocation>
    <subcellularLocation>
        <location evidence="1">Membrane</location>
        <topology evidence="1">Multi-pass membrane protein</topology>
    </subcellularLocation>
</comment>
<dbReference type="PANTHER" id="PTHR22888">
    <property type="entry name" value="CYTOCHROME C OXIDASE, SUBUNIT II"/>
    <property type="match status" value="1"/>
</dbReference>
<evidence type="ECO:0000259" key="20">
    <source>
        <dbReference type="PROSITE" id="PS50999"/>
    </source>
</evidence>
<dbReference type="InterPro" id="IPR011759">
    <property type="entry name" value="Cyt_c_oxidase_su2_TM_dom"/>
</dbReference>
<keyword evidence="8 14" id="KW-0249">Electron transport</keyword>
<keyword evidence="10 15" id="KW-0186">Copper</keyword>
<comment type="cofactor">
    <cofactor evidence="15">
        <name>Cu cation</name>
        <dbReference type="ChEBI" id="CHEBI:23378"/>
    </cofactor>
    <text evidence="15">Binds a copper A center.</text>
</comment>
<gene>
    <name evidence="21" type="primary">coxB</name>
    <name evidence="21" type="ORF">KAJ83_15890</name>
</gene>
<evidence type="ECO:0000256" key="5">
    <source>
        <dbReference type="ARBA" id="ARBA00022692"/>
    </source>
</evidence>
<keyword evidence="11 17" id="KW-0472">Membrane</keyword>
<comment type="function">
    <text evidence="12 15">Subunits I and II form the functional core of the enzyme complex. Electrons originating in cytochrome c are transferred via heme a and Cu(A) to the binuclear center formed by heme a3 and Cu(B).</text>
</comment>
<dbReference type="SUPFAM" id="SSF49503">
    <property type="entry name" value="Cupredoxins"/>
    <property type="match status" value="1"/>
</dbReference>
<evidence type="ECO:0000259" key="19">
    <source>
        <dbReference type="PROSITE" id="PS50857"/>
    </source>
</evidence>
<evidence type="ECO:0000256" key="14">
    <source>
        <dbReference type="RuleBase" id="RU000456"/>
    </source>
</evidence>
<dbReference type="InterPro" id="IPR036257">
    <property type="entry name" value="Cyt_c_oxidase_su2_TM_sf"/>
</dbReference>
<evidence type="ECO:0000256" key="15">
    <source>
        <dbReference type="RuleBase" id="RU004024"/>
    </source>
</evidence>
<evidence type="ECO:0000256" key="4">
    <source>
        <dbReference type="ARBA" id="ARBA00022660"/>
    </source>
</evidence>
<feature type="domain" description="Cytochrome oxidase subunit II copper A binding" evidence="19">
    <location>
        <begin position="132"/>
        <end position="269"/>
    </location>
</feature>
<dbReference type="InterPro" id="IPR002429">
    <property type="entry name" value="CcO_II-like_C"/>
</dbReference>
<proteinExistence type="inferred from homology"/>
<dbReference type="InterPro" id="IPR045187">
    <property type="entry name" value="CcO_II"/>
</dbReference>
<feature type="transmembrane region" description="Helical" evidence="17">
    <location>
        <begin position="61"/>
        <end position="82"/>
    </location>
</feature>
<dbReference type="InterPro" id="IPR008972">
    <property type="entry name" value="Cupredoxin"/>
</dbReference>
<protein>
    <recommendedName>
        <fullName evidence="15">Cytochrome c oxidase subunit 2</fullName>
        <ecNumber evidence="15">7.1.1.9</ecNumber>
    </recommendedName>
</protein>
<dbReference type="PROSITE" id="PS00078">
    <property type="entry name" value="COX2"/>
    <property type="match status" value="1"/>
</dbReference>
<keyword evidence="4 14" id="KW-0679">Respiratory chain</keyword>
<dbReference type="SUPFAM" id="SSF81464">
    <property type="entry name" value="Cytochrome c oxidase subunit II-like, transmembrane region"/>
    <property type="match status" value="1"/>
</dbReference>
<feature type="domain" description="Cytochrome oxidase subunit II transmembrane region profile" evidence="20">
    <location>
        <begin position="35"/>
        <end position="131"/>
    </location>
</feature>
<keyword evidence="22" id="KW-1185">Reference proteome</keyword>
<dbReference type="GO" id="GO:0016491">
    <property type="term" value="F:oxidoreductase activity"/>
    <property type="evidence" value="ECO:0007669"/>
    <property type="project" value="InterPro"/>
</dbReference>